<keyword evidence="4" id="KW-0479">Metal-binding</keyword>
<dbReference type="RefSeq" id="WP_245690491.1">
    <property type="nucleotide sequence ID" value="NZ_FNBU01000028.1"/>
</dbReference>
<evidence type="ECO:0000256" key="4">
    <source>
        <dbReference type="ARBA" id="ARBA00022723"/>
    </source>
</evidence>
<dbReference type="InterPro" id="IPR023404">
    <property type="entry name" value="rSAM_horseshoe"/>
</dbReference>
<dbReference type="SMART" id="SM00729">
    <property type="entry name" value="Elp3"/>
    <property type="match status" value="1"/>
</dbReference>
<dbReference type="InterPro" id="IPR032432">
    <property type="entry name" value="Radical_SAM_C"/>
</dbReference>
<dbReference type="PANTHER" id="PTHR11135:SF0">
    <property type="entry name" value="ELONGATOR COMPLEX PROTEIN 3"/>
    <property type="match status" value="1"/>
</dbReference>
<evidence type="ECO:0000256" key="2">
    <source>
        <dbReference type="ARBA" id="ARBA00022485"/>
    </source>
</evidence>
<dbReference type="GO" id="GO:0005737">
    <property type="term" value="C:cytoplasm"/>
    <property type="evidence" value="ECO:0007669"/>
    <property type="project" value="TreeGrafter"/>
</dbReference>
<dbReference type="InterPro" id="IPR007197">
    <property type="entry name" value="rSAM"/>
</dbReference>
<reference evidence="9" key="1">
    <citation type="submission" date="2016-10" db="EMBL/GenBank/DDBJ databases">
        <authorList>
            <person name="Varghese N."/>
            <person name="Submissions S."/>
        </authorList>
    </citation>
    <scope>NUCLEOTIDE SEQUENCE [LARGE SCALE GENOMIC DNA]</scope>
    <source>
        <strain evidence="9">DSM 23256</strain>
    </source>
</reference>
<dbReference type="PANTHER" id="PTHR11135">
    <property type="entry name" value="HISTONE ACETYLTRANSFERASE-RELATED"/>
    <property type="match status" value="1"/>
</dbReference>
<accession>A0A1G7NT89</accession>
<dbReference type="SFLD" id="SFLDG01086">
    <property type="entry name" value="elongater_protein-like"/>
    <property type="match status" value="1"/>
</dbReference>
<dbReference type="Gene3D" id="3.80.30.20">
    <property type="entry name" value="tm_1862 like domain"/>
    <property type="match status" value="1"/>
</dbReference>
<dbReference type="Proteomes" id="UP000243333">
    <property type="component" value="Unassembled WGS sequence"/>
</dbReference>
<dbReference type="InterPro" id="IPR058240">
    <property type="entry name" value="rSAM_sf"/>
</dbReference>
<protein>
    <submittedName>
        <fullName evidence="8">Radical SAM superfamily protein</fullName>
    </submittedName>
</protein>
<dbReference type="SUPFAM" id="SSF102114">
    <property type="entry name" value="Radical SAM enzymes"/>
    <property type="match status" value="1"/>
</dbReference>
<dbReference type="PROSITE" id="PS51918">
    <property type="entry name" value="RADICAL_SAM"/>
    <property type="match status" value="1"/>
</dbReference>
<dbReference type="SFLD" id="SFLDS00029">
    <property type="entry name" value="Radical_SAM"/>
    <property type="match status" value="1"/>
</dbReference>
<dbReference type="Pfam" id="PF16199">
    <property type="entry name" value="Radical_SAM_C"/>
    <property type="match status" value="1"/>
</dbReference>
<dbReference type="InterPro" id="IPR039661">
    <property type="entry name" value="ELP3"/>
</dbReference>
<dbReference type="EMBL" id="FNBU01000028">
    <property type="protein sequence ID" value="SDF77244.1"/>
    <property type="molecule type" value="Genomic_DNA"/>
</dbReference>
<dbReference type="CDD" id="cd01335">
    <property type="entry name" value="Radical_SAM"/>
    <property type="match status" value="1"/>
</dbReference>
<dbReference type="InterPro" id="IPR006638">
    <property type="entry name" value="Elp3/MiaA/NifB-like_rSAM"/>
</dbReference>
<comment type="cofactor">
    <cofactor evidence="1">
        <name>[4Fe-4S] cluster</name>
        <dbReference type="ChEBI" id="CHEBI:49883"/>
    </cofactor>
</comment>
<evidence type="ECO:0000259" key="7">
    <source>
        <dbReference type="PROSITE" id="PS51918"/>
    </source>
</evidence>
<keyword evidence="3" id="KW-0949">S-adenosyl-L-methionine</keyword>
<name>A0A1G7NT89_9FIRM</name>
<keyword evidence="9" id="KW-1185">Reference proteome</keyword>
<evidence type="ECO:0000256" key="3">
    <source>
        <dbReference type="ARBA" id="ARBA00022691"/>
    </source>
</evidence>
<evidence type="ECO:0000313" key="9">
    <source>
        <dbReference type="Proteomes" id="UP000243333"/>
    </source>
</evidence>
<dbReference type="AlphaFoldDB" id="A0A1G7NT89"/>
<keyword evidence="2" id="KW-0004">4Fe-4S</keyword>
<evidence type="ECO:0000256" key="6">
    <source>
        <dbReference type="ARBA" id="ARBA00023014"/>
    </source>
</evidence>
<keyword evidence="5" id="KW-0408">Iron</keyword>
<feature type="domain" description="Radical SAM core" evidence="7">
    <location>
        <begin position="1"/>
        <end position="233"/>
    </location>
</feature>
<dbReference type="GO" id="GO:0051539">
    <property type="term" value="F:4 iron, 4 sulfur cluster binding"/>
    <property type="evidence" value="ECO:0007669"/>
    <property type="project" value="UniProtKB-KW"/>
</dbReference>
<dbReference type="GO" id="GO:0002926">
    <property type="term" value="P:tRNA wobble base 5-methoxycarbonylmethyl-2-thiouridinylation"/>
    <property type="evidence" value="ECO:0007669"/>
    <property type="project" value="TreeGrafter"/>
</dbReference>
<dbReference type="SFLD" id="SFLDG01082">
    <property type="entry name" value="B12-binding_domain_containing"/>
    <property type="match status" value="1"/>
</dbReference>
<dbReference type="GO" id="GO:0003824">
    <property type="term" value="F:catalytic activity"/>
    <property type="evidence" value="ECO:0007669"/>
    <property type="project" value="InterPro"/>
</dbReference>
<dbReference type="Pfam" id="PF04055">
    <property type="entry name" value="Radical_SAM"/>
    <property type="match status" value="1"/>
</dbReference>
<evidence type="ECO:0000256" key="1">
    <source>
        <dbReference type="ARBA" id="ARBA00001966"/>
    </source>
</evidence>
<keyword evidence="6" id="KW-0411">Iron-sulfur</keyword>
<proteinExistence type="predicted"/>
<dbReference type="GO" id="GO:0046872">
    <property type="term" value="F:metal ion binding"/>
    <property type="evidence" value="ECO:0007669"/>
    <property type="project" value="UniProtKB-KW"/>
</dbReference>
<sequence length="351" mass="39023">MKHYIIPIFIPHYGCHHRCIFCNQQKITGIEVPVTAQEVDKIIASHLARLTLPRYVEVAYYGGSFTALSPAMQRALLQPASEALCNGRIQAIRVSTRPDCISSEIVDNLVRFGVSTIELGVQSLDDAVLAAAARGHDVATVVKAVQIIKAAGVTCGLQLMPGLPGEDWSSLLRTAIAVGRLSPAFVRIYPAVVITDTELAALYRRGQYIPLTLDEAVRRSAFLKLYFESRNIQVVRVGLQATEELSSTDTVLAGPFHPAFGEMVESRLFYYMLVSFLETYGKYPADTFVIHHHPRDHSKVRGVARANITLLRTRYQLGRIVLRADGQIPGELIIETNQKRYHLNKLMLLNT</sequence>
<evidence type="ECO:0000313" key="8">
    <source>
        <dbReference type="EMBL" id="SDF77244.1"/>
    </source>
</evidence>
<organism evidence="8 9">
    <name type="scientific">Sporolituus thermophilus DSM 23256</name>
    <dbReference type="NCBI Taxonomy" id="1123285"/>
    <lineage>
        <taxon>Bacteria</taxon>
        <taxon>Bacillati</taxon>
        <taxon>Bacillota</taxon>
        <taxon>Negativicutes</taxon>
        <taxon>Selenomonadales</taxon>
        <taxon>Sporomusaceae</taxon>
        <taxon>Sporolituus</taxon>
    </lineage>
</organism>
<dbReference type="STRING" id="1123285.SAMN05660235_02700"/>
<evidence type="ECO:0000256" key="5">
    <source>
        <dbReference type="ARBA" id="ARBA00023004"/>
    </source>
</evidence>
<gene>
    <name evidence="8" type="ORF">SAMN05660235_02700</name>
</gene>